<name>R4K4Z3_CLOPA</name>
<proteinExistence type="inferred from homology"/>
<dbReference type="AlphaFoldDB" id="R4K4Z3"/>
<evidence type="ECO:0000256" key="2">
    <source>
        <dbReference type="ARBA" id="ARBA00010621"/>
    </source>
</evidence>
<evidence type="ECO:0000256" key="7">
    <source>
        <dbReference type="ARBA" id="ARBA00022801"/>
    </source>
</evidence>
<evidence type="ECO:0000256" key="10">
    <source>
        <dbReference type="ARBA" id="ARBA00022989"/>
    </source>
</evidence>
<dbReference type="EMBL" id="CP003261">
    <property type="protein sequence ID" value="AGK98232.1"/>
    <property type="molecule type" value="Genomic_DNA"/>
</dbReference>
<evidence type="ECO:0000313" key="18">
    <source>
        <dbReference type="EMBL" id="AGK98232.1"/>
    </source>
</evidence>
<dbReference type="STRING" id="86416.Clopa_3442"/>
<reference evidence="18 19" key="1">
    <citation type="submission" date="2012-01" db="EMBL/GenBank/DDBJ databases">
        <title>Complete sequence of chromosome of Clostridium pasteurianum BC1.</title>
        <authorList>
            <consortium name="US DOE Joint Genome Institute"/>
            <person name="Lucas S."/>
            <person name="Han J."/>
            <person name="Lapidus A."/>
            <person name="Cheng J.-F."/>
            <person name="Goodwin L."/>
            <person name="Pitluck S."/>
            <person name="Peters L."/>
            <person name="Mikhailova N."/>
            <person name="Teshima H."/>
            <person name="Detter J.C."/>
            <person name="Han C."/>
            <person name="Tapia R."/>
            <person name="Land M."/>
            <person name="Hauser L."/>
            <person name="Kyrpides N."/>
            <person name="Ivanova N."/>
            <person name="Pagani I."/>
            <person name="Dunn J."/>
            <person name="Taghavi S."/>
            <person name="Francis A."/>
            <person name="van der Lelie D."/>
            <person name="Woyke T."/>
        </authorList>
    </citation>
    <scope>NUCLEOTIDE SEQUENCE [LARGE SCALE GENOMIC DNA]</scope>
    <source>
        <strain evidence="18 19">BC1</strain>
    </source>
</reference>
<evidence type="ECO:0000256" key="17">
    <source>
        <dbReference type="HAMAP-Rule" id="MF_01006"/>
    </source>
</evidence>
<dbReference type="PATRIC" id="fig|86416.3.peg.3436"/>
<sequence>MSMNFLLIIKVIILGIVEGVTEFLPISSTGHLIMFNDLLNFKGEFSNLFDIVIQLGAILAVVVLFWDKLLKSLKTVVDPSFKSFGSKLWRNLIIAFIPSGVVGVLFHHFVDKHLMKVFPVALALLVGGILMILVENKFRNNNKTNDISDVTVKQAFIIGCFQCLSVIWPGFSRSASTIMGGWIVGLSTVAAAEFSFFLAIPTMIIATGYTLLGNLSVLTGMEVIEIAIGFIVSFIVALLVVDKFMNFLKKRSMRIFAIYRIIFSIIFLILVFTKVVSI</sequence>
<keyword evidence="10 17" id="KW-1133">Transmembrane helix</keyword>
<dbReference type="GO" id="GO:0009252">
    <property type="term" value="P:peptidoglycan biosynthetic process"/>
    <property type="evidence" value="ECO:0007669"/>
    <property type="project" value="UniProtKB-KW"/>
</dbReference>
<keyword evidence="19" id="KW-1185">Reference proteome</keyword>
<dbReference type="InterPro" id="IPR003824">
    <property type="entry name" value="UppP"/>
</dbReference>
<evidence type="ECO:0000256" key="11">
    <source>
        <dbReference type="ARBA" id="ARBA00023136"/>
    </source>
</evidence>
<gene>
    <name evidence="17" type="primary">uppP</name>
    <name evidence="18" type="ORF">Clopa_3442</name>
</gene>
<evidence type="ECO:0000256" key="12">
    <source>
        <dbReference type="ARBA" id="ARBA00023251"/>
    </source>
</evidence>
<comment type="function">
    <text evidence="17">Catalyzes the dephosphorylation of undecaprenyl diphosphate (UPP). Confers resistance to bacitracin.</text>
</comment>
<feature type="transmembrane region" description="Helical" evidence="17">
    <location>
        <begin position="183"/>
        <end position="206"/>
    </location>
</feature>
<dbReference type="GO" id="GO:0071555">
    <property type="term" value="P:cell wall organization"/>
    <property type="evidence" value="ECO:0007669"/>
    <property type="project" value="UniProtKB-KW"/>
</dbReference>
<evidence type="ECO:0000313" key="19">
    <source>
        <dbReference type="Proteomes" id="UP000013523"/>
    </source>
</evidence>
<feature type="transmembrane region" description="Helical" evidence="17">
    <location>
        <begin position="6"/>
        <end position="26"/>
    </location>
</feature>
<comment type="similarity">
    <text evidence="2 17">Belongs to the UppP family.</text>
</comment>
<feature type="transmembrane region" description="Helical" evidence="17">
    <location>
        <begin position="257"/>
        <end position="276"/>
    </location>
</feature>
<keyword evidence="11 17" id="KW-0472">Membrane</keyword>
<dbReference type="GO" id="GO:0008360">
    <property type="term" value="P:regulation of cell shape"/>
    <property type="evidence" value="ECO:0007669"/>
    <property type="project" value="UniProtKB-KW"/>
</dbReference>
<dbReference type="GO" id="GO:0046677">
    <property type="term" value="P:response to antibiotic"/>
    <property type="evidence" value="ECO:0007669"/>
    <property type="project" value="UniProtKB-UniRule"/>
</dbReference>
<dbReference type="PANTHER" id="PTHR30622">
    <property type="entry name" value="UNDECAPRENYL-DIPHOSPHATASE"/>
    <property type="match status" value="1"/>
</dbReference>
<feature type="transmembrane region" description="Helical" evidence="17">
    <location>
        <begin position="88"/>
        <end position="110"/>
    </location>
</feature>
<evidence type="ECO:0000256" key="16">
    <source>
        <dbReference type="ARBA" id="ARBA00047594"/>
    </source>
</evidence>
<protein>
    <recommendedName>
        <fullName evidence="4 17">Undecaprenyl-diphosphatase</fullName>
        <ecNumber evidence="3 17">3.6.1.27</ecNumber>
    </recommendedName>
    <alternativeName>
        <fullName evidence="15 17">Bacitracin resistance protein</fullName>
    </alternativeName>
    <alternativeName>
        <fullName evidence="14 17">Undecaprenyl pyrophosphate phosphatase</fullName>
    </alternativeName>
</protein>
<comment type="subcellular location">
    <subcellularLocation>
        <location evidence="1 17">Cell membrane</location>
        <topology evidence="1 17">Multi-pass membrane protein</topology>
    </subcellularLocation>
</comment>
<evidence type="ECO:0000256" key="15">
    <source>
        <dbReference type="ARBA" id="ARBA00032932"/>
    </source>
</evidence>
<feature type="transmembrane region" description="Helical" evidence="17">
    <location>
        <begin position="117"/>
        <end position="134"/>
    </location>
</feature>
<dbReference type="KEGG" id="cpas:Clopa_3442"/>
<dbReference type="NCBIfam" id="TIGR00753">
    <property type="entry name" value="undec_PP_bacA"/>
    <property type="match status" value="1"/>
</dbReference>
<accession>R4K4Z3</accession>
<dbReference type="OrthoDB" id="9808289at2"/>
<comment type="catalytic activity">
    <reaction evidence="16 17">
        <text>di-trans,octa-cis-undecaprenyl diphosphate + H2O = di-trans,octa-cis-undecaprenyl phosphate + phosphate + H(+)</text>
        <dbReference type="Rhea" id="RHEA:28094"/>
        <dbReference type="ChEBI" id="CHEBI:15377"/>
        <dbReference type="ChEBI" id="CHEBI:15378"/>
        <dbReference type="ChEBI" id="CHEBI:43474"/>
        <dbReference type="ChEBI" id="CHEBI:58405"/>
        <dbReference type="ChEBI" id="CHEBI:60392"/>
        <dbReference type="EC" id="3.6.1.27"/>
    </reaction>
</comment>
<dbReference type="Proteomes" id="UP000013523">
    <property type="component" value="Chromosome"/>
</dbReference>
<dbReference type="RefSeq" id="WP_015616516.1">
    <property type="nucleotide sequence ID" value="NC_021182.1"/>
</dbReference>
<dbReference type="Pfam" id="PF02673">
    <property type="entry name" value="BacA"/>
    <property type="match status" value="1"/>
</dbReference>
<feature type="transmembrane region" description="Helical" evidence="17">
    <location>
        <begin position="47"/>
        <end position="66"/>
    </location>
</feature>
<dbReference type="GO" id="GO:0005886">
    <property type="term" value="C:plasma membrane"/>
    <property type="evidence" value="ECO:0007669"/>
    <property type="project" value="UniProtKB-SubCell"/>
</dbReference>
<keyword evidence="8 17" id="KW-0133">Cell shape</keyword>
<comment type="miscellaneous">
    <text evidence="17">Bacitracin is thought to be involved in the inhibition of peptidoglycan synthesis by sequestering undecaprenyl diphosphate, thereby reducing the pool of lipid carrier available.</text>
</comment>
<evidence type="ECO:0000256" key="6">
    <source>
        <dbReference type="ARBA" id="ARBA00022692"/>
    </source>
</evidence>
<dbReference type="eggNOG" id="COG1968">
    <property type="taxonomic scope" value="Bacteria"/>
</dbReference>
<evidence type="ECO:0000256" key="1">
    <source>
        <dbReference type="ARBA" id="ARBA00004651"/>
    </source>
</evidence>
<feature type="transmembrane region" description="Helical" evidence="17">
    <location>
        <begin position="226"/>
        <end position="245"/>
    </location>
</feature>
<dbReference type="HOGENOM" id="CLU_060296_2_0_9"/>
<keyword evidence="7 17" id="KW-0378">Hydrolase</keyword>
<dbReference type="EC" id="3.6.1.27" evidence="3 17"/>
<dbReference type="NCBIfam" id="NF001389">
    <property type="entry name" value="PRK00281.1-2"/>
    <property type="match status" value="1"/>
</dbReference>
<dbReference type="PANTHER" id="PTHR30622:SF3">
    <property type="entry name" value="UNDECAPRENYL-DIPHOSPHATASE"/>
    <property type="match status" value="1"/>
</dbReference>
<evidence type="ECO:0000256" key="8">
    <source>
        <dbReference type="ARBA" id="ARBA00022960"/>
    </source>
</evidence>
<organism evidence="18 19">
    <name type="scientific">Clostridium pasteurianum BC1</name>
    <dbReference type="NCBI Taxonomy" id="86416"/>
    <lineage>
        <taxon>Bacteria</taxon>
        <taxon>Bacillati</taxon>
        <taxon>Bacillota</taxon>
        <taxon>Clostridia</taxon>
        <taxon>Eubacteriales</taxon>
        <taxon>Clostridiaceae</taxon>
        <taxon>Clostridium</taxon>
    </lineage>
</organism>
<keyword evidence="5 17" id="KW-1003">Cell membrane</keyword>
<evidence type="ECO:0000256" key="5">
    <source>
        <dbReference type="ARBA" id="ARBA00022475"/>
    </source>
</evidence>
<keyword evidence="12 17" id="KW-0046">Antibiotic resistance</keyword>
<evidence type="ECO:0000256" key="3">
    <source>
        <dbReference type="ARBA" id="ARBA00012374"/>
    </source>
</evidence>
<evidence type="ECO:0000256" key="9">
    <source>
        <dbReference type="ARBA" id="ARBA00022984"/>
    </source>
</evidence>
<keyword evidence="6 17" id="KW-0812">Transmembrane</keyword>
<dbReference type="GO" id="GO:0050380">
    <property type="term" value="F:undecaprenyl-diphosphatase activity"/>
    <property type="evidence" value="ECO:0007669"/>
    <property type="project" value="UniProtKB-UniRule"/>
</dbReference>
<dbReference type="HAMAP" id="MF_01006">
    <property type="entry name" value="Undec_diphosphatase"/>
    <property type="match status" value="1"/>
</dbReference>
<keyword evidence="13 17" id="KW-0961">Cell wall biogenesis/degradation</keyword>
<evidence type="ECO:0000256" key="14">
    <source>
        <dbReference type="ARBA" id="ARBA00032707"/>
    </source>
</evidence>
<keyword evidence="9 17" id="KW-0573">Peptidoglycan synthesis</keyword>
<evidence type="ECO:0000256" key="4">
    <source>
        <dbReference type="ARBA" id="ARBA00021581"/>
    </source>
</evidence>
<evidence type="ECO:0000256" key="13">
    <source>
        <dbReference type="ARBA" id="ARBA00023316"/>
    </source>
</evidence>
<dbReference type="NCBIfam" id="NF001390">
    <property type="entry name" value="PRK00281.1-4"/>
    <property type="match status" value="1"/>
</dbReference>